<dbReference type="EMBL" id="QTSX02002961">
    <property type="protein sequence ID" value="KAJ9072800.1"/>
    <property type="molecule type" value="Genomic_DNA"/>
</dbReference>
<name>A0ACC2TDY5_9FUNG</name>
<protein>
    <submittedName>
        <fullName evidence="1">Uncharacterized protein</fullName>
    </submittedName>
</protein>
<gene>
    <name evidence="1" type="ORF">DSO57_1023319</name>
</gene>
<sequence>MSPITKEATECSGSTELKACDKAPAPKPTRRLSIPRGINTNSTPEFKLPNASFAKCWSELRQEDKKDVETIHQSIIRHMNTTLAYTPDQVNALAMYQSVSYSVRDRLIYHWNNTQMVKFQFGFLNKS</sequence>
<accession>A0ACC2TDY5</accession>
<evidence type="ECO:0000313" key="1">
    <source>
        <dbReference type="EMBL" id="KAJ9072800.1"/>
    </source>
</evidence>
<comment type="caution">
    <text evidence="1">The sequence shown here is derived from an EMBL/GenBank/DDBJ whole genome shotgun (WGS) entry which is preliminary data.</text>
</comment>
<reference evidence="1" key="1">
    <citation type="submission" date="2022-04" db="EMBL/GenBank/DDBJ databases">
        <title>Genome of the entomopathogenic fungus Entomophthora muscae.</title>
        <authorList>
            <person name="Elya C."/>
            <person name="Lovett B.R."/>
            <person name="Lee E."/>
            <person name="Macias A.M."/>
            <person name="Hajek A.E."/>
            <person name="De Bivort B.L."/>
            <person name="Kasson M.T."/>
            <person name="De Fine Licht H.H."/>
            <person name="Stajich J.E."/>
        </authorList>
    </citation>
    <scope>NUCLEOTIDE SEQUENCE</scope>
    <source>
        <strain evidence="1">Berkeley</strain>
    </source>
</reference>
<organism evidence="1 2">
    <name type="scientific">Entomophthora muscae</name>
    <dbReference type="NCBI Taxonomy" id="34485"/>
    <lineage>
        <taxon>Eukaryota</taxon>
        <taxon>Fungi</taxon>
        <taxon>Fungi incertae sedis</taxon>
        <taxon>Zoopagomycota</taxon>
        <taxon>Entomophthoromycotina</taxon>
        <taxon>Entomophthoromycetes</taxon>
        <taxon>Entomophthorales</taxon>
        <taxon>Entomophthoraceae</taxon>
        <taxon>Entomophthora</taxon>
    </lineage>
</organism>
<keyword evidence="2" id="KW-1185">Reference proteome</keyword>
<proteinExistence type="predicted"/>
<dbReference type="Proteomes" id="UP001165960">
    <property type="component" value="Unassembled WGS sequence"/>
</dbReference>
<evidence type="ECO:0000313" key="2">
    <source>
        <dbReference type="Proteomes" id="UP001165960"/>
    </source>
</evidence>